<organism evidence="1">
    <name type="scientific">marine sediment metagenome</name>
    <dbReference type="NCBI Taxonomy" id="412755"/>
    <lineage>
        <taxon>unclassified sequences</taxon>
        <taxon>metagenomes</taxon>
        <taxon>ecological metagenomes</taxon>
    </lineage>
</organism>
<accession>X1HQQ7</accession>
<dbReference type="AlphaFoldDB" id="X1HQQ7"/>
<proteinExistence type="predicted"/>
<reference evidence="1" key="1">
    <citation type="journal article" date="2014" name="Front. Microbiol.">
        <title>High frequency of phylogenetically diverse reductive dehalogenase-homologous genes in deep subseafloor sedimentary metagenomes.</title>
        <authorList>
            <person name="Kawai M."/>
            <person name="Futagami T."/>
            <person name="Toyoda A."/>
            <person name="Takaki Y."/>
            <person name="Nishi S."/>
            <person name="Hori S."/>
            <person name="Arai W."/>
            <person name="Tsubouchi T."/>
            <person name="Morono Y."/>
            <person name="Uchiyama I."/>
            <person name="Ito T."/>
            <person name="Fujiyama A."/>
            <person name="Inagaki F."/>
            <person name="Takami H."/>
        </authorList>
    </citation>
    <scope>NUCLEOTIDE SEQUENCE</scope>
    <source>
        <strain evidence="1">Expedition CK06-06</strain>
    </source>
</reference>
<dbReference type="EMBL" id="BARU01022801">
    <property type="protein sequence ID" value="GAH47613.1"/>
    <property type="molecule type" value="Genomic_DNA"/>
</dbReference>
<sequence length="106" mass="12060">MSRLLEILGRAITVDTADLIWHWLNEVKLLKDDSESPQYQQLNKIIELAGDMKTDAAAEQLRLYLFENPSCTRGRLASAAIALHKNQLNEAVEELNSVYLRHPNNT</sequence>
<gene>
    <name evidence="1" type="ORF">S03H2_37091</name>
</gene>
<feature type="non-terminal residue" evidence="1">
    <location>
        <position position="106"/>
    </location>
</feature>
<comment type="caution">
    <text evidence="1">The sequence shown here is derived from an EMBL/GenBank/DDBJ whole genome shotgun (WGS) entry which is preliminary data.</text>
</comment>
<protein>
    <recommendedName>
        <fullName evidence="2">Tetratrico peptide repeat group 5 domain-containing protein</fullName>
    </recommendedName>
</protein>
<name>X1HQQ7_9ZZZZ</name>
<evidence type="ECO:0000313" key="1">
    <source>
        <dbReference type="EMBL" id="GAH47613.1"/>
    </source>
</evidence>
<evidence type="ECO:0008006" key="2">
    <source>
        <dbReference type="Google" id="ProtNLM"/>
    </source>
</evidence>